<comment type="caution">
    <text evidence="1">The sequence shown here is derived from an EMBL/GenBank/DDBJ whole genome shotgun (WGS) entry which is preliminary data.</text>
</comment>
<dbReference type="PATRIC" id="fig|264451.4.peg.2656"/>
<name>A0A0P9N0F7_PSESX</name>
<accession>A0A0P9N0F7</accession>
<keyword evidence="1" id="KW-0808">Transferase</keyword>
<dbReference type="GO" id="GO:0008168">
    <property type="term" value="F:methyltransferase activity"/>
    <property type="evidence" value="ECO:0007669"/>
    <property type="project" value="UniProtKB-KW"/>
</dbReference>
<dbReference type="InterPro" id="IPR029063">
    <property type="entry name" value="SAM-dependent_MTases_sf"/>
</dbReference>
<evidence type="ECO:0000313" key="1">
    <source>
        <dbReference type="EMBL" id="KPW98064.1"/>
    </source>
</evidence>
<dbReference type="Proteomes" id="UP000050356">
    <property type="component" value="Unassembled WGS sequence"/>
</dbReference>
<gene>
    <name evidence="1" type="ORF">ALO50_04519</name>
</gene>
<evidence type="ECO:0000313" key="2">
    <source>
        <dbReference type="Proteomes" id="UP000050356"/>
    </source>
</evidence>
<dbReference type="GO" id="GO:0032259">
    <property type="term" value="P:methylation"/>
    <property type="evidence" value="ECO:0007669"/>
    <property type="project" value="UniProtKB-KW"/>
</dbReference>
<reference evidence="1 2" key="1">
    <citation type="submission" date="2015-09" db="EMBL/GenBank/DDBJ databases">
        <title>Genome announcement of multiple Pseudomonas syringae strains.</title>
        <authorList>
            <person name="Thakur S."/>
            <person name="Wang P.W."/>
            <person name="Gong Y."/>
            <person name="Weir B.S."/>
            <person name="Guttman D.S."/>
        </authorList>
    </citation>
    <scope>NUCLEOTIDE SEQUENCE [LARGE SCALE GENOMIC DNA]</scope>
    <source>
        <strain evidence="1 2">ICMP17524</strain>
    </source>
</reference>
<dbReference type="Gene3D" id="3.40.50.150">
    <property type="entry name" value="Vaccinia Virus protein VP39"/>
    <property type="match status" value="1"/>
</dbReference>
<dbReference type="AlphaFoldDB" id="A0A0P9N0F7"/>
<dbReference type="SUPFAM" id="SSF53335">
    <property type="entry name" value="S-adenosyl-L-methionine-dependent methyltransferases"/>
    <property type="match status" value="1"/>
</dbReference>
<organism evidence="1 2">
    <name type="scientific">Pseudomonas syringae pv. cerasicola</name>
    <dbReference type="NCBI Taxonomy" id="264451"/>
    <lineage>
        <taxon>Bacteria</taxon>
        <taxon>Pseudomonadati</taxon>
        <taxon>Pseudomonadota</taxon>
        <taxon>Gammaproteobacteria</taxon>
        <taxon>Pseudomonadales</taxon>
        <taxon>Pseudomonadaceae</taxon>
        <taxon>Pseudomonas</taxon>
        <taxon>Pseudomonas syringae</taxon>
    </lineage>
</organism>
<keyword evidence="1" id="KW-0489">Methyltransferase</keyword>
<dbReference type="EMBL" id="LJQA01000223">
    <property type="protein sequence ID" value="KPW98064.1"/>
    <property type="molecule type" value="Genomic_DNA"/>
</dbReference>
<sequence length="67" mass="7456">MSQSHQIRVGDCIDIMRTLLDESVNTCVTSPCYQGLRDYGVEGQIGLEGTPAEFIARLVDVWLLARD</sequence>
<proteinExistence type="predicted"/>
<protein>
    <submittedName>
        <fullName evidence="1">Prophage PssSM-02, DNA methylase N-4/N-6</fullName>
    </submittedName>
</protein>